<dbReference type="GO" id="GO:0080044">
    <property type="term" value="F:quercetin 7-O-glucosyltransferase activity"/>
    <property type="evidence" value="ECO:0007669"/>
    <property type="project" value="TreeGrafter"/>
</dbReference>
<dbReference type="InterPro" id="IPR002213">
    <property type="entry name" value="UDP_glucos_trans"/>
</dbReference>
<dbReference type="Gene3D" id="3.40.50.2000">
    <property type="entry name" value="Glycogen Phosphorylase B"/>
    <property type="match status" value="2"/>
</dbReference>
<dbReference type="GO" id="GO:0080043">
    <property type="term" value="F:quercetin 3-O-glucosyltransferase activity"/>
    <property type="evidence" value="ECO:0007669"/>
    <property type="project" value="TreeGrafter"/>
</dbReference>
<evidence type="ECO:0000256" key="3">
    <source>
        <dbReference type="ARBA" id="ARBA00022679"/>
    </source>
</evidence>
<comment type="similarity">
    <text evidence="1">Belongs to the UDP-glycosyltransferase family.</text>
</comment>
<proteinExistence type="inferred from homology"/>
<dbReference type="SUPFAM" id="SSF53756">
    <property type="entry name" value="UDP-Glycosyltransferase/glycogen phosphorylase"/>
    <property type="match status" value="1"/>
</dbReference>
<keyword evidence="2" id="KW-0328">Glycosyltransferase</keyword>
<gene>
    <name evidence="4" type="ORF">F3Y22_tig00117056pilonHSYRG00177</name>
</gene>
<protein>
    <submittedName>
        <fullName evidence="4">Uncharacterized protein</fullName>
    </submittedName>
</protein>
<sequence length="128" mass="14646">MCKATKIDFVQFDFQQNSTLEGLSLGVPMIGIPKWTDQLTDAKFVEDIWDIGVIVEEDNEGVVRKDELMRCLKEVMEGEKSKKMKRSANKWRDLAKRAIDQGGSSDKFINEFVEHLMASYDNLNNGHC</sequence>
<reference evidence="4" key="1">
    <citation type="submission" date="2019-09" db="EMBL/GenBank/DDBJ databases">
        <title>Draft genome information of white flower Hibiscus syriacus.</title>
        <authorList>
            <person name="Kim Y.-M."/>
        </authorList>
    </citation>
    <scope>NUCLEOTIDE SEQUENCE [LARGE SCALE GENOMIC DNA]</scope>
    <source>
        <strain evidence="4">YM2019G1</strain>
    </source>
</reference>
<name>A0A6A2WA91_HIBSY</name>
<accession>A0A6A2WA91</accession>
<keyword evidence="5" id="KW-1185">Reference proteome</keyword>
<dbReference type="Pfam" id="PF00201">
    <property type="entry name" value="UDPGT"/>
    <property type="match status" value="1"/>
</dbReference>
<comment type="caution">
    <text evidence="4">The sequence shown here is derived from an EMBL/GenBank/DDBJ whole genome shotgun (WGS) entry which is preliminary data.</text>
</comment>
<organism evidence="4 5">
    <name type="scientific">Hibiscus syriacus</name>
    <name type="common">Rose of Sharon</name>
    <dbReference type="NCBI Taxonomy" id="106335"/>
    <lineage>
        <taxon>Eukaryota</taxon>
        <taxon>Viridiplantae</taxon>
        <taxon>Streptophyta</taxon>
        <taxon>Embryophyta</taxon>
        <taxon>Tracheophyta</taxon>
        <taxon>Spermatophyta</taxon>
        <taxon>Magnoliopsida</taxon>
        <taxon>eudicotyledons</taxon>
        <taxon>Gunneridae</taxon>
        <taxon>Pentapetalae</taxon>
        <taxon>rosids</taxon>
        <taxon>malvids</taxon>
        <taxon>Malvales</taxon>
        <taxon>Malvaceae</taxon>
        <taxon>Malvoideae</taxon>
        <taxon>Hibiscus</taxon>
    </lineage>
</organism>
<keyword evidence="3" id="KW-0808">Transferase</keyword>
<dbReference type="Proteomes" id="UP000436088">
    <property type="component" value="Unassembled WGS sequence"/>
</dbReference>
<dbReference type="PANTHER" id="PTHR11926">
    <property type="entry name" value="GLUCOSYL/GLUCURONOSYL TRANSFERASES"/>
    <property type="match status" value="1"/>
</dbReference>
<evidence type="ECO:0000313" key="4">
    <source>
        <dbReference type="EMBL" id="KAE8653781.1"/>
    </source>
</evidence>
<dbReference type="EMBL" id="VEPZ02001788">
    <property type="protein sequence ID" value="KAE8653781.1"/>
    <property type="molecule type" value="Genomic_DNA"/>
</dbReference>
<evidence type="ECO:0000256" key="2">
    <source>
        <dbReference type="ARBA" id="ARBA00022676"/>
    </source>
</evidence>
<evidence type="ECO:0000256" key="1">
    <source>
        <dbReference type="ARBA" id="ARBA00009995"/>
    </source>
</evidence>
<evidence type="ECO:0000313" key="5">
    <source>
        <dbReference type="Proteomes" id="UP000436088"/>
    </source>
</evidence>
<dbReference type="PANTHER" id="PTHR11926:SF727">
    <property type="entry name" value="UDP-GLYCOSYLTRANSFERASE 74B1"/>
    <property type="match status" value="1"/>
</dbReference>
<dbReference type="AlphaFoldDB" id="A0A6A2WA91"/>